<dbReference type="dictyBase" id="DDB_G0290135"/>
<dbReference type="EMBL" id="AAFI02000154">
    <property type="protein sequence ID" value="EAL62374.1"/>
    <property type="molecule type" value="Genomic_DNA"/>
</dbReference>
<dbReference type="RefSeq" id="XP_635878.1">
    <property type="nucleotide sequence ID" value="XM_630786.1"/>
</dbReference>
<dbReference type="HOGENOM" id="CLU_3261628_0_0_1"/>
<keyword evidence="2" id="KW-1185">Reference proteome</keyword>
<evidence type="ECO:0000313" key="2">
    <source>
        <dbReference type="Proteomes" id="UP000002195"/>
    </source>
</evidence>
<proteinExistence type="predicted"/>
<evidence type="ECO:0000313" key="1">
    <source>
        <dbReference type="EMBL" id="EAL62374.1"/>
    </source>
</evidence>
<dbReference type="GeneID" id="8627499"/>
<reference evidence="1 2" key="1">
    <citation type="journal article" date="2005" name="Nature">
        <title>The genome of the social amoeba Dictyostelium discoideum.</title>
        <authorList>
            <consortium name="The Dictyostelium discoideum Sequencing Consortium"/>
            <person name="Eichinger L."/>
            <person name="Pachebat J.A."/>
            <person name="Glockner G."/>
            <person name="Rajandream M.A."/>
            <person name="Sucgang R."/>
            <person name="Berriman M."/>
            <person name="Song J."/>
            <person name="Olsen R."/>
            <person name="Szafranski K."/>
            <person name="Xu Q."/>
            <person name="Tunggal B."/>
            <person name="Kummerfeld S."/>
            <person name="Madera M."/>
            <person name="Konfortov B.A."/>
            <person name="Rivero F."/>
            <person name="Bankier A.T."/>
            <person name="Lehmann R."/>
            <person name="Hamlin N."/>
            <person name="Davies R."/>
            <person name="Gaudet P."/>
            <person name="Fey P."/>
            <person name="Pilcher K."/>
            <person name="Chen G."/>
            <person name="Saunders D."/>
            <person name="Sodergren E."/>
            <person name="Davis P."/>
            <person name="Kerhornou A."/>
            <person name="Nie X."/>
            <person name="Hall N."/>
            <person name="Anjard C."/>
            <person name="Hemphill L."/>
            <person name="Bason N."/>
            <person name="Farbrother P."/>
            <person name="Desany B."/>
            <person name="Just E."/>
            <person name="Morio T."/>
            <person name="Rost R."/>
            <person name="Churcher C."/>
            <person name="Cooper J."/>
            <person name="Haydock S."/>
            <person name="van Driessche N."/>
            <person name="Cronin A."/>
            <person name="Goodhead I."/>
            <person name="Muzny D."/>
            <person name="Mourier T."/>
            <person name="Pain A."/>
            <person name="Lu M."/>
            <person name="Harper D."/>
            <person name="Lindsay R."/>
            <person name="Hauser H."/>
            <person name="James K."/>
            <person name="Quiles M."/>
            <person name="Madan Babu M."/>
            <person name="Saito T."/>
            <person name="Buchrieser C."/>
            <person name="Wardroper A."/>
            <person name="Felder M."/>
            <person name="Thangavelu M."/>
            <person name="Johnson D."/>
            <person name="Knights A."/>
            <person name="Loulseged H."/>
            <person name="Mungall K."/>
            <person name="Oliver K."/>
            <person name="Price C."/>
            <person name="Quail M.A."/>
            <person name="Urushihara H."/>
            <person name="Hernandez J."/>
            <person name="Rabbinowitsch E."/>
            <person name="Steffen D."/>
            <person name="Sanders M."/>
            <person name="Ma J."/>
            <person name="Kohara Y."/>
            <person name="Sharp S."/>
            <person name="Simmonds M."/>
            <person name="Spiegler S."/>
            <person name="Tivey A."/>
            <person name="Sugano S."/>
            <person name="White B."/>
            <person name="Walker D."/>
            <person name="Woodward J."/>
            <person name="Winckler T."/>
            <person name="Tanaka Y."/>
            <person name="Shaulsky G."/>
            <person name="Schleicher M."/>
            <person name="Weinstock G."/>
            <person name="Rosenthal A."/>
            <person name="Cox E.C."/>
            <person name="Chisholm R.L."/>
            <person name="Gibbs R."/>
            <person name="Loomis W.F."/>
            <person name="Platzer M."/>
            <person name="Kay R.R."/>
            <person name="Williams J."/>
            <person name="Dear P.H."/>
            <person name="Noegel A.A."/>
            <person name="Barrell B."/>
            <person name="Kuspa A."/>
        </authorList>
    </citation>
    <scope>NUCLEOTIDE SEQUENCE [LARGE SCALE GENOMIC DNA]</scope>
    <source>
        <strain evidence="1 2">AX4</strain>
    </source>
</reference>
<sequence length="42" mass="4641">MILNKNVNNNTSSSFADFNKNQISTTDISTLTKIIVNPLICL</sequence>
<protein>
    <submittedName>
        <fullName evidence="1">Uncharacterized protein</fullName>
    </submittedName>
</protein>
<dbReference type="InParanoid" id="Q54GI5"/>
<dbReference type="PaxDb" id="44689-DDB0219531"/>
<organism evidence="1 2">
    <name type="scientific">Dictyostelium discoideum</name>
    <name type="common">Social amoeba</name>
    <dbReference type="NCBI Taxonomy" id="44689"/>
    <lineage>
        <taxon>Eukaryota</taxon>
        <taxon>Amoebozoa</taxon>
        <taxon>Evosea</taxon>
        <taxon>Eumycetozoa</taxon>
        <taxon>Dictyostelia</taxon>
        <taxon>Dictyosteliales</taxon>
        <taxon>Dictyosteliaceae</taxon>
        <taxon>Dictyostelium</taxon>
    </lineage>
</organism>
<gene>
    <name evidence="1" type="ORF">DDB_G0290135</name>
</gene>
<dbReference type="AlphaFoldDB" id="Q54GI5"/>
<comment type="caution">
    <text evidence="1">The sequence shown here is derived from an EMBL/GenBank/DDBJ whole genome shotgun (WGS) entry which is preliminary data.</text>
</comment>
<accession>Q54GI5</accession>
<name>Q54GI5_DICDI</name>
<dbReference type="Proteomes" id="UP000002195">
    <property type="component" value="Unassembled WGS sequence"/>
</dbReference>
<dbReference type="KEGG" id="ddi:DDB_G0290135"/>